<gene>
    <name evidence="2" type="ORF">TBRA_LOCUS14203</name>
</gene>
<evidence type="ECO:0000313" key="2">
    <source>
        <dbReference type="EMBL" id="CAB0042590.1"/>
    </source>
</evidence>
<reference evidence="2 3" key="1">
    <citation type="submission" date="2020-02" db="EMBL/GenBank/DDBJ databases">
        <authorList>
            <person name="Ferguson B K."/>
        </authorList>
    </citation>
    <scope>NUCLEOTIDE SEQUENCE [LARGE SCALE GENOMIC DNA]</scope>
</reference>
<evidence type="ECO:0000256" key="1">
    <source>
        <dbReference type="SAM" id="MobiDB-lite"/>
    </source>
</evidence>
<evidence type="ECO:0000313" key="3">
    <source>
        <dbReference type="Proteomes" id="UP000479190"/>
    </source>
</evidence>
<dbReference type="AlphaFoldDB" id="A0A6H5IZ19"/>
<proteinExistence type="predicted"/>
<name>A0A6H5IZ19_9HYME</name>
<sequence length="163" mass="18080">MVPLSIYTQHVCDAITKLSTDDEVSSVACGDSRGRTKPSPMPSDDNDDPARPLLRAATDEALESSVLRDRRRGWSHPAVLELVCEAALNLKSCKLFLSTFTLLIDIIPDLRIQAPTPCAVDARRRGQSGRERRREWRRCFSRLELPSRTDVSSHTCSAGTSVT</sequence>
<accession>A0A6H5IZ19</accession>
<feature type="region of interest" description="Disordered" evidence="1">
    <location>
        <begin position="26"/>
        <end position="51"/>
    </location>
</feature>
<protein>
    <submittedName>
        <fullName evidence="2">Uncharacterized protein</fullName>
    </submittedName>
</protein>
<dbReference type="EMBL" id="CADCXV010001210">
    <property type="protein sequence ID" value="CAB0042590.1"/>
    <property type="molecule type" value="Genomic_DNA"/>
</dbReference>
<organism evidence="2 3">
    <name type="scientific">Trichogramma brassicae</name>
    <dbReference type="NCBI Taxonomy" id="86971"/>
    <lineage>
        <taxon>Eukaryota</taxon>
        <taxon>Metazoa</taxon>
        <taxon>Ecdysozoa</taxon>
        <taxon>Arthropoda</taxon>
        <taxon>Hexapoda</taxon>
        <taxon>Insecta</taxon>
        <taxon>Pterygota</taxon>
        <taxon>Neoptera</taxon>
        <taxon>Endopterygota</taxon>
        <taxon>Hymenoptera</taxon>
        <taxon>Apocrita</taxon>
        <taxon>Proctotrupomorpha</taxon>
        <taxon>Chalcidoidea</taxon>
        <taxon>Trichogrammatidae</taxon>
        <taxon>Trichogramma</taxon>
    </lineage>
</organism>
<keyword evidence="3" id="KW-1185">Reference proteome</keyword>
<dbReference type="Proteomes" id="UP000479190">
    <property type="component" value="Unassembled WGS sequence"/>
</dbReference>